<comment type="caution">
    <text evidence="1">The sequence shown here is derived from an EMBL/GenBank/DDBJ whole genome shotgun (WGS) entry which is preliminary data.</text>
</comment>
<name>A0ABN1HSP5_9SPHN</name>
<keyword evidence="2" id="KW-1185">Reference proteome</keyword>
<evidence type="ECO:0000313" key="1">
    <source>
        <dbReference type="EMBL" id="GAA0665881.1"/>
    </source>
</evidence>
<sequence length="101" mass="10421">MAYDPGAIDAALAAAVGDEPALIAELRLAFVESAQRALAAMEAAESRDAWREAAARMKGLAASFGAVRLMVLAAQASDLPHDSATLAKLRRSIARLGSEAA</sequence>
<proteinExistence type="predicted"/>
<dbReference type="Gene3D" id="1.20.120.160">
    <property type="entry name" value="HPT domain"/>
    <property type="match status" value="1"/>
</dbReference>
<dbReference type="SUPFAM" id="SSF47226">
    <property type="entry name" value="Histidine-containing phosphotransfer domain, HPT domain"/>
    <property type="match status" value="1"/>
</dbReference>
<gene>
    <name evidence="1" type="ORF">GCM10009102_14620</name>
</gene>
<evidence type="ECO:0008006" key="3">
    <source>
        <dbReference type="Google" id="ProtNLM"/>
    </source>
</evidence>
<organism evidence="1 2">
    <name type="scientific">Sphingomonas insulae</name>
    <dbReference type="NCBI Taxonomy" id="424800"/>
    <lineage>
        <taxon>Bacteria</taxon>
        <taxon>Pseudomonadati</taxon>
        <taxon>Pseudomonadota</taxon>
        <taxon>Alphaproteobacteria</taxon>
        <taxon>Sphingomonadales</taxon>
        <taxon>Sphingomonadaceae</taxon>
        <taxon>Sphingomonas</taxon>
    </lineage>
</organism>
<dbReference type="Proteomes" id="UP001500238">
    <property type="component" value="Unassembled WGS sequence"/>
</dbReference>
<protein>
    <recommendedName>
        <fullName evidence="3">Hpt domain-containing protein</fullName>
    </recommendedName>
</protein>
<dbReference type="RefSeq" id="WP_163959062.1">
    <property type="nucleotide sequence ID" value="NZ_BAAAES010000007.1"/>
</dbReference>
<dbReference type="InterPro" id="IPR036641">
    <property type="entry name" value="HPT_dom_sf"/>
</dbReference>
<evidence type="ECO:0000313" key="2">
    <source>
        <dbReference type="Proteomes" id="UP001500238"/>
    </source>
</evidence>
<reference evidence="1 2" key="1">
    <citation type="journal article" date="2019" name="Int. J. Syst. Evol. Microbiol.">
        <title>The Global Catalogue of Microorganisms (GCM) 10K type strain sequencing project: providing services to taxonomists for standard genome sequencing and annotation.</title>
        <authorList>
            <consortium name="The Broad Institute Genomics Platform"/>
            <consortium name="The Broad Institute Genome Sequencing Center for Infectious Disease"/>
            <person name="Wu L."/>
            <person name="Ma J."/>
        </authorList>
    </citation>
    <scope>NUCLEOTIDE SEQUENCE [LARGE SCALE GENOMIC DNA]</scope>
    <source>
        <strain evidence="1 2">JCM 14603</strain>
    </source>
</reference>
<accession>A0ABN1HSP5</accession>
<dbReference type="EMBL" id="BAAAES010000007">
    <property type="protein sequence ID" value="GAA0665881.1"/>
    <property type="molecule type" value="Genomic_DNA"/>
</dbReference>